<gene>
    <name evidence="2" type="ORF">MCHLO_14125</name>
</gene>
<evidence type="ECO:0000313" key="2">
    <source>
        <dbReference type="EMBL" id="GAT57613.1"/>
    </source>
</evidence>
<protein>
    <submittedName>
        <fullName evidence="2">Uncharacterized protein</fullName>
    </submittedName>
</protein>
<dbReference type="Proteomes" id="UP000815677">
    <property type="component" value="Unassembled WGS sequence"/>
</dbReference>
<keyword evidence="3" id="KW-1185">Reference proteome</keyword>
<evidence type="ECO:0000313" key="3">
    <source>
        <dbReference type="Proteomes" id="UP000815677"/>
    </source>
</evidence>
<proteinExistence type="predicted"/>
<accession>A0ABQ0M2P8</accession>
<name>A0ABQ0M2P8_MYCCL</name>
<feature type="compositionally biased region" description="Low complexity" evidence="1">
    <location>
        <begin position="20"/>
        <end position="38"/>
    </location>
</feature>
<organism evidence="2 3">
    <name type="scientific">Mycena chlorophos</name>
    <name type="common">Agaric fungus</name>
    <name type="synonym">Agaricus chlorophos</name>
    <dbReference type="NCBI Taxonomy" id="658473"/>
    <lineage>
        <taxon>Eukaryota</taxon>
        <taxon>Fungi</taxon>
        <taxon>Dikarya</taxon>
        <taxon>Basidiomycota</taxon>
        <taxon>Agaricomycotina</taxon>
        <taxon>Agaricomycetes</taxon>
        <taxon>Agaricomycetidae</taxon>
        <taxon>Agaricales</taxon>
        <taxon>Marasmiineae</taxon>
        <taxon>Mycenaceae</taxon>
        <taxon>Mycena</taxon>
    </lineage>
</organism>
<evidence type="ECO:0000256" key="1">
    <source>
        <dbReference type="SAM" id="MobiDB-lite"/>
    </source>
</evidence>
<sequence length="156" mass="16771">MLGELLGTTSVETGMTSISASYRSSTSTTNCTNSSPSSRIRSHFQRPRTLATGTSSFLIRGTTTHTIDIESSLRLTLSLLHIKWLLLLVSGNAYTSCSLRIAPLWGFRPPQGFGCLRSFQSLGRAAPVGLSGLFALASDFNTPSLATARVECSRRP</sequence>
<feature type="region of interest" description="Disordered" evidence="1">
    <location>
        <begin position="20"/>
        <end position="44"/>
    </location>
</feature>
<reference evidence="2" key="1">
    <citation type="submission" date="2014-09" db="EMBL/GenBank/DDBJ databases">
        <title>Genome sequence of the luminous mushroom Mycena chlorophos for searching fungal bioluminescence genes.</title>
        <authorList>
            <person name="Tanaka Y."/>
            <person name="Kasuga D."/>
            <person name="Oba Y."/>
            <person name="Hase S."/>
            <person name="Sato K."/>
            <person name="Oba Y."/>
            <person name="Sakakibara Y."/>
        </authorList>
    </citation>
    <scope>NUCLEOTIDE SEQUENCE</scope>
</reference>
<dbReference type="EMBL" id="DF849506">
    <property type="protein sequence ID" value="GAT57613.1"/>
    <property type="molecule type" value="Genomic_DNA"/>
</dbReference>